<dbReference type="PANTHER" id="PTHR37984:SF5">
    <property type="entry name" value="PROTEIN NYNRIN-LIKE"/>
    <property type="match status" value="1"/>
</dbReference>
<dbReference type="Proteomes" id="UP001165090">
    <property type="component" value="Unassembled WGS sequence"/>
</dbReference>
<dbReference type="InterPro" id="IPR050951">
    <property type="entry name" value="Retrovirus_Pol_polyprotein"/>
</dbReference>
<organism evidence="2 3">
    <name type="scientific">Volvox africanus</name>
    <dbReference type="NCBI Taxonomy" id="51714"/>
    <lineage>
        <taxon>Eukaryota</taxon>
        <taxon>Viridiplantae</taxon>
        <taxon>Chlorophyta</taxon>
        <taxon>core chlorophytes</taxon>
        <taxon>Chlorophyceae</taxon>
        <taxon>CS clade</taxon>
        <taxon>Chlamydomonadales</taxon>
        <taxon>Volvocaceae</taxon>
        <taxon>Volvox</taxon>
    </lineage>
</organism>
<evidence type="ECO:0000313" key="2">
    <source>
        <dbReference type="EMBL" id="GLI63641.1"/>
    </source>
</evidence>
<dbReference type="EMBL" id="BSDZ01000016">
    <property type="protein sequence ID" value="GLI63641.1"/>
    <property type="molecule type" value="Genomic_DNA"/>
</dbReference>
<dbReference type="PROSITE" id="PS50994">
    <property type="entry name" value="INTEGRASE"/>
    <property type="match status" value="1"/>
</dbReference>
<dbReference type="PANTHER" id="PTHR37984">
    <property type="entry name" value="PROTEIN CBG26694"/>
    <property type="match status" value="1"/>
</dbReference>
<gene>
    <name evidence="2" type="ORF">VaNZ11_006670</name>
</gene>
<reference evidence="2 3" key="1">
    <citation type="journal article" date="2023" name="IScience">
        <title>Expanded male sex-determining region conserved during the evolution of homothallism in the green alga Volvox.</title>
        <authorList>
            <person name="Yamamoto K."/>
            <person name="Matsuzaki R."/>
            <person name="Mahakham W."/>
            <person name="Heman W."/>
            <person name="Sekimoto H."/>
            <person name="Kawachi M."/>
            <person name="Minakuchi Y."/>
            <person name="Toyoda A."/>
            <person name="Nozaki H."/>
        </authorList>
    </citation>
    <scope>NUCLEOTIDE SEQUENCE [LARGE SCALE GENOMIC DNA]</scope>
    <source>
        <strain evidence="2 3">NIES-4468</strain>
    </source>
</reference>
<sequence>MAKDTKNFVQHCSECQCNKSGSSKGPGLLQPLQISAVPWESVSLDFVIALPKTEGEYDAFLVMVDCLTKMVHFPPTTSSCTAELAAHLFFDIIRLHGVPRNIVLDCGPQFGAEFCGVLGNTLQMRVNVSMAYHLQADGQTEHMNRTLGDAQRNYSGCNPMGWDTYLSATEFVLNNTVNRSTGQSPFFLSYGFHPVLPVWRELDIPVPAAVQFAKLLVSCIPEAKACLDAA</sequence>
<keyword evidence="3" id="KW-1185">Reference proteome</keyword>
<evidence type="ECO:0000259" key="1">
    <source>
        <dbReference type="PROSITE" id="PS50994"/>
    </source>
</evidence>
<name>A0ABQ5S1W7_9CHLO</name>
<dbReference type="SUPFAM" id="SSF53098">
    <property type="entry name" value="Ribonuclease H-like"/>
    <property type="match status" value="1"/>
</dbReference>
<accession>A0ABQ5S1W7</accession>
<dbReference type="InterPro" id="IPR001584">
    <property type="entry name" value="Integrase_cat-core"/>
</dbReference>
<evidence type="ECO:0000313" key="3">
    <source>
        <dbReference type="Proteomes" id="UP001165090"/>
    </source>
</evidence>
<feature type="domain" description="Integrase catalytic" evidence="1">
    <location>
        <begin position="34"/>
        <end position="193"/>
    </location>
</feature>
<dbReference type="InterPro" id="IPR012337">
    <property type="entry name" value="RNaseH-like_sf"/>
</dbReference>
<protein>
    <recommendedName>
        <fullName evidence="1">Integrase catalytic domain-containing protein</fullName>
    </recommendedName>
</protein>
<comment type="caution">
    <text evidence="2">The sequence shown here is derived from an EMBL/GenBank/DDBJ whole genome shotgun (WGS) entry which is preliminary data.</text>
</comment>
<dbReference type="InterPro" id="IPR036397">
    <property type="entry name" value="RNaseH_sf"/>
</dbReference>
<proteinExistence type="predicted"/>
<dbReference type="Gene3D" id="3.30.420.10">
    <property type="entry name" value="Ribonuclease H-like superfamily/Ribonuclease H"/>
    <property type="match status" value="1"/>
</dbReference>